<dbReference type="EMBL" id="FNAJ01000008">
    <property type="protein sequence ID" value="SDE56364.1"/>
    <property type="molecule type" value="Genomic_DNA"/>
</dbReference>
<feature type="region of interest" description="Disordered" evidence="1">
    <location>
        <begin position="1"/>
        <end position="24"/>
    </location>
</feature>
<evidence type="ECO:0000313" key="2">
    <source>
        <dbReference type="EMBL" id="SDE56364.1"/>
    </source>
</evidence>
<dbReference type="Proteomes" id="UP000198717">
    <property type="component" value="Unassembled WGS sequence"/>
</dbReference>
<gene>
    <name evidence="2" type="ORF">SAMN04488504_108263</name>
</gene>
<organism evidence="2 3">
    <name type="scientific">Myxococcus virescens</name>
    <dbReference type="NCBI Taxonomy" id="83456"/>
    <lineage>
        <taxon>Bacteria</taxon>
        <taxon>Pseudomonadati</taxon>
        <taxon>Myxococcota</taxon>
        <taxon>Myxococcia</taxon>
        <taxon>Myxococcales</taxon>
        <taxon>Cystobacterineae</taxon>
        <taxon>Myxococcaceae</taxon>
        <taxon>Myxococcus</taxon>
    </lineage>
</organism>
<evidence type="ECO:0000313" key="3">
    <source>
        <dbReference type="Proteomes" id="UP000198717"/>
    </source>
</evidence>
<keyword evidence="3" id="KW-1185">Reference proteome</keyword>
<comment type="caution">
    <text evidence="2">The sequence shown here is derived from an EMBL/GenBank/DDBJ whole genome shotgun (WGS) entry which is preliminary data.</text>
</comment>
<accession>A0ABY0MZV2</accession>
<reference evidence="2 3" key="1">
    <citation type="submission" date="2016-10" db="EMBL/GenBank/DDBJ databases">
        <authorList>
            <person name="Varghese N."/>
            <person name="Submissions S."/>
        </authorList>
    </citation>
    <scope>NUCLEOTIDE SEQUENCE [LARGE SCALE GENOMIC DNA]</scope>
    <source>
        <strain evidence="2 3">DSM 2260</strain>
    </source>
</reference>
<evidence type="ECO:0000256" key="1">
    <source>
        <dbReference type="SAM" id="MobiDB-lite"/>
    </source>
</evidence>
<name>A0ABY0MZV2_9BACT</name>
<proteinExistence type="predicted"/>
<protein>
    <submittedName>
        <fullName evidence="2">Uncharacterized protein</fullName>
    </submittedName>
</protein>
<sequence>MGRSASRVFPPLETTKPPTLNRARGFMGCHLRGRHYAMGMKTLKPVRPLLVVLRSMKSLADE</sequence>